<evidence type="ECO:0000313" key="3">
    <source>
        <dbReference type="Proteomes" id="UP000061546"/>
    </source>
</evidence>
<dbReference type="InterPro" id="IPR029058">
    <property type="entry name" value="AB_hydrolase_fold"/>
</dbReference>
<dbReference type="SUPFAM" id="SSF53474">
    <property type="entry name" value="alpha/beta-Hydrolases"/>
    <property type="match status" value="1"/>
</dbReference>
<sequence length="286" mass="32622">MRRDNRRNKTRKYPIIIIIALLLLGTFSLLWTKKNAANASNNSDTTLTPIIMIPGSGADNSALDGLIATVDQRYKENHSVLKVTVNTDNSLTYTGHIQPKDKHPYIVVGFENSQDGFENIKKQAKWFNIAFRDLQRKYHFHTFNAFGHSNGSLIWTYFLEDDFKQTNTKIKHFMTIGAPFNLEETNSDDHTEMLDQLIDGRKNLPKNLSYYSVAGTKQYANDGIVPLSSVDSGKYIYQDQIKHYMFITLTGTNAEHSDMLTNAQFITLFHQFISKVPAKATNQTKK</sequence>
<dbReference type="AlphaFoldDB" id="A0A0K2LCH1"/>
<dbReference type="KEGG" id="lhi:JP39_06310"/>
<dbReference type="OrthoDB" id="2157689at2"/>
<evidence type="ECO:0000256" key="1">
    <source>
        <dbReference type="SAM" id="Phobius"/>
    </source>
</evidence>
<proteinExistence type="predicted"/>
<dbReference type="Pfam" id="PF06028">
    <property type="entry name" value="DUF915"/>
    <property type="match status" value="1"/>
</dbReference>
<keyword evidence="2" id="KW-0012">Acyltransferase</keyword>
<gene>
    <name evidence="2" type="ORF">JP39_06310</name>
</gene>
<reference evidence="2 3" key="1">
    <citation type="submission" date="2015-08" db="EMBL/GenBank/DDBJ databases">
        <title>Genomic sequence of Lactobacillus heilongjiangensis DSM 28069, isolated from Chinese traditional pickle.</title>
        <authorList>
            <person name="Jiang X."/>
            <person name="Zheng B."/>
            <person name="Cheng H."/>
        </authorList>
    </citation>
    <scope>NUCLEOTIDE SEQUENCE [LARGE SCALE GENOMIC DNA]</scope>
    <source>
        <strain evidence="2 3">DSM 28069</strain>
    </source>
</reference>
<keyword evidence="1" id="KW-0472">Membrane</keyword>
<dbReference type="EMBL" id="CP012559">
    <property type="protein sequence ID" value="ALB29002.1"/>
    <property type="molecule type" value="Genomic_DNA"/>
</dbReference>
<keyword evidence="3" id="KW-1185">Reference proteome</keyword>
<protein>
    <submittedName>
        <fullName evidence="2">Acyltransferase</fullName>
    </submittedName>
</protein>
<dbReference type="Proteomes" id="UP000061546">
    <property type="component" value="Chromosome"/>
</dbReference>
<organism evidence="2 3">
    <name type="scientific">Companilactobacillus heilongjiangensis</name>
    <dbReference type="NCBI Taxonomy" id="1074467"/>
    <lineage>
        <taxon>Bacteria</taxon>
        <taxon>Bacillati</taxon>
        <taxon>Bacillota</taxon>
        <taxon>Bacilli</taxon>
        <taxon>Lactobacillales</taxon>
        <taxon>Lactobacillaceae</taxon>
        <taxon>Companilactobacillus</taxon>
    </lineage>
</organism>
<dbReference type="GO" id="GO:0016746">
    <property type="term" value="F:acyltransferase activity"/>
    <property type="evidence" value="ECO:0007669"/>
    <property type="project" value="UniProtKB-KW"/>
</dbReference>
<keyword evidence="1" id="KW-0812">Transmembrane</keyword>
<evidence type="ECO:0000313" key="2">
    <source>
        <dbReference type="EMBL" id="ALB29002.1"/>
    </source>
</evidence>
<feature type="transmembrane region" description="Helical" evidence="1">
    <location>
        <begin position="12"/>
        <end position="31"/>
    </location>
</feature>
<dbReference type="InterPro" id="IPR010315">
    <property type="entry name" value="DUF915_hydro-like"/>
</dbReference>
<dbReference type="STRING" id="1074467.JP39_06310"/>
<name>A0A0K2LCH1_9LACO</name>
<dbReference type="Gene3D" id="3.40.50.1820">
    <property type="entry name" value="alpha/beta hydrolase"/>
    <property type="match status" value="1"/>
</dbReference>
<accession>A0A0K2LCH1</accession>
<keyword evidence="1" id="KW-1133">Transmembrane helix</keyword>
<dbReference type="RefSeq" id="WP_041501827.1">
    <property type="nucleotide sequence ID" value="NZ_BJDV01000001.1"/>
</dbReference>
<keyword evidence="2" id="KW-0808">Transferase</keyword>